<dbReference type="InterPro" id="IPR008594">
    <property type="entry name" value="DcpS/DCS2"/>
</dbReference>
<reference evidence="2 3" key="1">
    <citation type="submission" date="2024-09" db="EMBL/GenBank/DDBJ databases">
        <title>Rethinking Asexuality: The Enigmatic Case of Functional Sexual Genes in Lepraria (Stereocaulaceae).</title>
        <authorList>
            <person name="Doellman M."/>
            <person name="Sun Y."/>
            <person name="Barcenas-Pena A."/>
            <person name="Lumbsch H.T."/>
            <person name="Grewe F."/>
        </authorList>
    </citation>
    <scope>NUCLEOTIDE SEQUENCE [LARGE SCALE GENOMIC DNA]</scope>
    <source>
        <strain evidence="2 3">Mercado 3170</strain>
    </source>
</reference>
<dbReference type="EMBL" id="JBEFKJ010000023">
    <property type="protein sequence ID" value="KAL2039918.1"/>
    <property type="molecule type" value="Genomic_DNA"/>
</dbReference>
<proteinExistence type="inferred from homology"/>
<evidence type="ECO:0000313" key="3">
    <source>
        <dbReference type="Proteomes" id="UP001590950"/>
    </source>
</evidence>
<dbReference type="Pfam" id="PF05652">
    <property type="entry name" value="DcpS"/>
    <property type="match status" value="1"/>
</dbReference>
<dbReference type="SUPFAM" id="SSF102860">
    <property type="entry name" value="mRNA decapping enzyme DcpS N-terminal domain"/>
    <property type="match status" value="1"/>
</dbReference>
<evidence type="ECO:0008006" key="4">
    <source>
        <dbReference type="Google" id="ProtNLM"/>
    </source>
</evidence>
<dbReference type="Gene3D" id="3.30.200.40">
    <property type="entry name" value="Scavenger mRNA decapping enzyme, N-terminal domain"/>
    <property type="match status" value="1"/>
</dbReference>
<accession>A0ABR4A4C1</accession>
<gene>
    <name evidence="2" type="ORF">N7G274_007321</name>
</gene>
<dbReference type="PANTHER" id="PTHR12978">
    <property type="entry name" value="HISTIDINE TRIAD HIT PROTEIN MEMBER"/>
    <property type="match status" value="1"/>
</dbReference>
<evidence type="ECO:0000256" key="1">
    <source>
        <dbReference type="ARBA" id="ARBA00010208"/>
    </source>
</evidence>
<organism evidence="2 3">
    <name type="scientific">Stereocaulon virgatum</name>
    <dbReference type="NCBI Taxonomy" id="373712"/>
    <lineage>
        <taxon>Eukaryota</taxon>
        <taxon>Fungi</taxon>
        <taxon>Dikarya</taxon>
        <taxon>Ascomycota</taxon>
        <taxon>Pezizomycotina</taxon>
        <taxon>Lecanoromycetes</taxon>
        <taxon>OSLEUM clade</taxon>
        <taxon>Lecanoromycetidae</taxon>
        <taxon>Lecanorales</taxon>
        <taxon>Lecanorineae</taxon>
        <taxon>Stereocaulaceae</taxon>
        <taxon>Stereocaulon</taxon>
    </lineage>
</organism>
<dbReference type="InterPro" id="IPR011145">
    <property type="entry name" value="Scavenger_mRNA_decap_enz_N"/>
</dbReference>
<dbReference type="Pfam" id="PF11969">
    <property type="entry name" value="DcpS_C"/>
    <property type="match status" value="1"/>
</dbReference>
<dbReference type="PIRSF" id="PIRSF028973">
    <property type="entry name" value="Scavenger_mRNA_decap_enz"/>
    <property type="match status" value="1"/>
</dbReference>
<dbReference type="SUPFAM" id="SSF54197">
    <property type="entry name" value="HIT-like"/>
    <property type="match status" value="1"/>
</dbReference>
<dbReference type="InterPro" id="IPR036265">
    <property type="entry name" value="HIT-like_sf"/>
</dbReference>
<comment type="caution">
    <text evidence="2">The sequence shown here is derived from an EMBL/GenBank/DDBJ whole genome shotgun (WGS) entry which is preliminary data.</text>
</comment>
<name>A0ABR4A4C1_9LECA</name>
<dbReference type="PANTHER" id="PTHR12978:SF0">
    <property type="entry name" value="M7GPPPX DIPHOSPHATASE"/>
    <property type="match status" value="1"/>
</dbReference>
<keyword evidence="3" id="KW-1185">Reference proteome</keyword>
<sequence length="322" mass="36850">MEAPAAAELVRQFKLDRILNQDQNGRRVTLLGSINSAPAILTAERAAFPADLSTLQAFHSALTQINNLGDNDIYRWYLASSGITESAPPDLKLNLIYPCTDKHIKKYSPQTVRMVTETPEIYKTHVRPYMQRMRDEGRLNWVFNIIEGRAEQEDVLLRDPGKGSKDGEDERFLLAPDLNWDRKTLTSLHLLALVERRDIWSLRDLRKKHVEWLKHMREKILDAVVKLYEESGIEKDMLKLYVHYQPTYYHFHIHVVHVMAEATSTQSTGKAFGLENLISQLETMAGGPEASMADVSLTYYLGTAHDLWSVIFQSVKDGNKKV</sequence>
<dbReference type="Gene3D" id="3.30.428.10">
    <property type="entry name" value="HIT-like"/>
    <property type="match status" value="1"/>
</dbReference>
<dbReference type="Proteomes" id="UP001590950">
    <property type="component" value="Unassembled WGS sequence"/>
</dbReference>
<protein>
    <recommendedName>
        <fullName evidence="4">Scavenger mRNA decapping enzyme</fullName>
    </recommendedName>
</protein>
<comment type="similarity">
    <text evidence="1">Belongs to the HIT family.</text>
</comment>
<evidence type="ECO:0000313" key="2">
    <source>
        <dbReference type="EMBL" id="KAL2039918.1"/>
    </source>
</evidence>